<comment type="caution">
    <text evidence="1">The sequence shown here is derived from an EMBL/GenBank/DDBJ whole genome shotgun (WGS) entry which is preliminary data.</text>
</comment>
<evidence type="ECO:0008006" key="5">
    <source>
        <dbReference type="Google" id="ProtNLM"/>
    </source>
</evidence>
<dbReference type="AlphaFoldDB" id="A0AA41L0V2"/>
<dbReference type="EMBL" id="JAHTGR010000001">
    <property type="protein sequence ID" value="MBV6319528.1"/>
    <property type="molecule type" value="Genomic_DNA"/>
</dbReference>
<accession>A0AA41L0V2</accession>
<dbReference type="EMBL" id="JALJZU010000001">
    <property type="protein sequence ID" value="MCP2006659.1"/>
    <property type="molecule type" value="Genomic_DNA"/>
</dbReference>
<proteinExistence type="predicted"/>
<dbReference type="Proteomes" id="UP001162889">
    <property type="component" value="Unassembled WGS sequence"/>
</dbReference>
<organism evidence="1 3">
    <name type="scientific">Duganella violaceipulchra</name>
    <dbReference type="NCBI Taxonomy" id="2849652"/>
    <lineage>
        <taxon>Bacteria</taxon>
        <taxon>Pseudomonadati</taxon>
        <taxon>Pseudomonadota</taxon>
        <taxon>Betaproteobacteria</taxon>
        <taxon>Burkholderiales</taxon>
        <taxon>Oxalobacteraceae</taxon>
        <taxon>Telluria group</taxon>
        <taxon>Duganella</taxon>
    </lineage>
</organism>
<dbReference type="Proteomes" id="UP001155901">
    <property type="component" value="Unassembled WGS sequence"/>
</dbReference>
<evidence type="ECO:0000313" key="3">
    <source>
        <dbReference type="Proteomes" id="UP001155901"/>
    </source>
</evidence>
<sequence>MCCSDEANQAGAALDNQPVVAVEVECRQPDERAPQARVAPVPAPVSEQLAVPADFATLVVVGYSEGSGEVTAGLNVLPFLPQGTHVVYGQQTDASAEIKLRGWAQIRKMSGLPDEPAPPDDPPWHWIHNGKHFWPRHWKIRPGTKPLLVLAPHGYNGRELELSVAAAPGSVLVSWAPFGYTNGDFGFAGDHGVKLGVVGGTGYLGPNAMNEVTAPRSYTADLYSVVPAPPVFDPLQAATRGQRFAAAAVALSQEPNNRLACVYGHGTNAAGPATVLRNLLKAARAGTDEGRWAIIFVIHHQPDDTPDRRLLSRPGDIATAIGQLPDTQWVHTVFEEDQGFRMASCAALRIKIYHTVGLEKTCMDGLFVQADLAIVEGANSVVQLMCAGRPFLRASSGVEFLGQATDYIERRERAVHGAALDTLRRGSAYLSRENADTLVGQRAVRALLFTYADRAPLDALATHLAVRYFTPEMNPLTLTGNYLEGMHPALGVGEPEPTFDEPV</sequence>
<protein>
    <recommendedName>
        <fullName evidence="5">Glycosyltransferase</fullName>
    </recommendedName>
</protein>
<evidence type="ECO:0000313" key="4">
    <source>
        <dbReference type="Proteomes" id="UP001162889"/>
    </source>
</evidence>
<dbReference type="RefSeq" id="WP_217940189.1">
    <property type="nucleotide sequence ID" value="NZ_JAHTGR010000001.1"/>
</dbReference>
<gene>
    <name evidence="1" type="ORF">KVP70_01160</name>
    <name evidence="2" type="ORF">L1274_000347</name>
</gene>
<name>A0AA41L0V2_9BURK</name>
<reference evidence="1" key="1">
    <citation type="submission" date="2021-07" db="EMBL/GenBank/DDBJ databases">
        <title>Characterization of violacein-producing bacteria and related species.</title>
        <authorList>
            <person name="Wilson H.S."/>
            <person name="De Leon M.E."/>
        </authorList>
    </citation>
    <scope>NUCLEOTIDE SEQUENCE</scope>
    <source>
        <strain evidence="1">HSC-15S17</strain>
    </source>
</reference>
<reference evidence="2" key="2">
    <citation type="submission" date="2022-03" db="EMBL/GenBank/DDBJ databases">
        <title>Genome Encyclopedia of Bacteria and Archaea VI: Functional Genomics of Type Strains.</title>
        <authorList>
            <person name="Whitman W."/>
        </authorList>
    </citation>
    <scope>NUCLEOTIDE SEQUENCE</scope>
    <source>
        <strain evidence="2">HSC-15S17</strain>
    </source>
</reference>
<evidence type="ECO:0000313" key="1">
    <source>
        <dbReference type="EMBL" id="MBV6319528.1"/>
    </source>
</evidence>
<evidence type="ECO:0000313" key="2">
    <source>
        <dbReference type="EMBL" id="MCP2006659.1"/>
    </source>
</evidence>
<keyword evidence="4" id="KW-1185">Reference proteome</keyword>